<evidence type="ECO:0000313" key="4">
    <source>
        <dbReference type="EMBL" id="ELA41769.1"/>
    </source>
</evidence>
<name>L2GMA8_VITCO</name>
<reference evidence="5" key="1">
    <citation type="submission" date="2011-05" db="EMBL/GenBank/DDBJ databases">
        <title>The genome sequence of Vittaforma corneae strain ATCC 50505.</title>
        <authorList>
            <consortium name="The Broad Institute Genome Sequencing Platform"/>
            <person name="Cuomo C."/>
            <person name="Didier E."/>
            <person name="Bowers L."/>
            <person name="Young S.K."/>
            <person name="Zeng Q."/>
            <person name="Gargeya S."/>
            <person name="Fitzgerald M."/>
            <person name="Haas B."/>
            <person name="Abouelleil A."/>
            <person name="Alvarado L."/>
            <person name="Arachchi H.M."/>
            <person name="Berlin A."/>
            <person name="Chapman S.B."/>
            <person name="Gearin G."/>
            <person name="Goldberg J."/>
            <person name="Griggs A."/>
            <person name="Gujja S."/>
            <person name="Hansen M."/>
            <person name="Heiman D."/>
            <person name="Howarth C."/>
            <person name="Larimer J."/>
            <person name="Lui A."/>
            <person name="MacDonald P.J.P."/>
            <person name="McCowen C."/>
            <person name="Montmayeur A."/>
            <person name="Murphy C."/>
            <person name="Neiman D."/>
            <person name="Pearson M."/>
            <person name="Priest M."/>
            <person name="Roberts A."/>
            <person name="Saif S."/>
            <person name="Shea T."/>
            <person name="Sisk P."/>
            <person name="Stolte C."/>
            <person name="Sykes S."/>
            <person name="Wortman J."/>
            <person name="Nusbaum C."/>
            <person name="Birren B."/>
        </authorList>
    </citation>
    <scope>NUCLEOTIDE SEQUENCE [LARGE SCALE GENOMIC DNA]</scope>
    <source>
        <strain evidence="5">ATCC 50505</strain>
    </source>
</reference>
<dbReference type="GO" id="GO:0005840">
    <property type="term" value="C:ribosome"/>
    <property type="evidence" value="ECO:0007669"/>
    <property type="project" value="UniProtKB-KW"/>
</dbReference>
<dbReference type="GeneID" id="19881832"/>
<dbReference type="OMA" id="GPRYGRK"/>
<sequence>MSRGTKKLGITGKYGARYGATLRKRMKTIEESQHRKYVCQSCGKLGVKRTCVGIWKCRSCKQKFAGAAYSPVSVAGQTFNALIKTLEK</sequence>
<dbReference type="HAMAP" id="MF_00327">
    <property type="entry name" value="Ribosomal_eL43"/>
    <property type="match status" value="1"/>
</dbReference>
<dbReference type="AlphaFoldDB" id="L2GMA8"/>
<keyword evidence="3" id="KW-0687">Ribonucleoprotein</keyword>
<dbReference type="InParanoid" id="L2GMA8"/>
<dbReference type="GO" id="GO:0003735">
    <property type="term" value="F:structural constituent of ribosome"/>
    <property type="evidence" value="ECO:0007669"/>
    <property type="project" value="InterPro"/>
</dbReference>
<dbReference type="Proteomes" id="UP000011082">
    <property type="component" value="Unassembled WGS sequence"/>
</dbReference>
<dbReference type="NCBIfam" id="TIGR00280">
    <property type="entry name" value="eL43_euk_arch"/>
    <property type="match status" value="1"/>
</dbReference>
<dbReference type="GO" id="GO:1990904">
    <property type="term" value="C:ribonucleoprotein complex"/>
    <property type="evidence" value="ECO:0007669"/>
    <property type="project" value="UniProtKB-KW"/>
</dbReference>
<dbReference type="OrthoDB" id="2185952at2759"/>
<evidence type="ECO:0000313" key="5">
    <source>
        <dbReference type="Proteomes" id="UP000011082"/>
    </source>
</evidence>
<dbReference type="InterPro" id="IPR050522">
    <property type="entry name" value="Ribosomal_protein_eL43"/>
</dbReference>
<accession>L2GMA8</accession>
<dbReference type="STRING" id="993615.L2GMA8"/>
<organism evidence="4 5">
    <name type="scientific">Vittaforma corneae (strain ATCC 50505)</name>
    <name type="common">Microsporidian parasite</name>
    <name type="synonym">Nosema corneum</name>
    <dbReference type="NCBI Taxonomy" id="993615"/>
    <lineage>
        <taxon>Eukaryota</taxon>
        <taxon>Fungi</taxon>
        <taxon>Fungi incertae sedis</taxon>
        <taxon>Microsporidia</taxon>
        <taxon>Nosematidae</taxon>
        <taxon>Vittaforma</taxon>
    </lineage>
</organism>
<proteinExistence type="inferred from homology"/>
<evidence type="ECO:0000256" key="3">
    <source>
        <dbReference type="ARBA" id="ARBA00023274"/>
    </source>
</evidence>
<dbReference type="VEuPathDB" id="MicrosporidiaDB:VICG_01121"/>
<dbReference type="InterPro" id="IPR011332">
    <property type="entry name" value="Ribosomal_zn-bd"/>
</dbReference>
<dbReference type="InterPro" id="IPR002674">
    <property type="entry name" value="Ribosomal_eL43"/>
</dbReference>
<dbReference type="InterPro" id="IPR011331">
    <property type="entry name" value="Ribosomal_eL37/eL43"/>
</dbReference>
<gene>
    <name evidence="4" type="ORF">VICG_01121</name>
</gene>
<dbReference type="Gene3D" id="2.20.25.30">
    <property type="match status" value="1"/>
</dbReference>
<dbReference type="HOGENOM" id="CLU_141199_1_0_1"/>
<keyword evidence="2 4" id="KW-0689">Ribosomal protein</keyword>
<dbReference type="EMBL" id="JH370138">
    <property type="protein sequence ID" value="ELA41769.1"/>
    <property type="molecule type" value="Genomic_DNA"/>
</dbReference>
<dbReference type="PANTHER" id="PTHR48129:SF1">
    <property type="entry name" value="LARGE RIBOSOMAL SUBUNIT PROTEIN EL43"/>
    <property type="match status" value="1"/>
</dbReference>
<dbReference type="GO" id="GO:0006412">
    <property type="term" value="P:translation"/>
    <property type="evidence" value="ECO:0007669"/>
    <property type="project" value="InterPro"/>
</dbReference>
<dbReference type="SUPFAM" id="SSF57829">
    <property type="entry name" value="Zn-binding ribosomal proteins"/>
    <property type="match status" value="1"/>
</dbReference>
<comment type="similarity">
    <text evidence="1">Belongs to the eukaryotic ribosomal protein eL43 family.</text>
</comment>
<dbReference type="PANTHER" id="PTHR48129">
    <property type="entry name" value="60S RIBOSOMAL PROTEIN L37A"/>
    <property type="match status" value="1"/>
</dbReference>
<protein>
    <submittedName>
        <fullName evidence="4">Ribosomal protein L37a</fullName>
    </submittedName>
</protein>
<dbReference type="RefSeq" id="XP_007604567.1">
    <property type="nucleotide sequence ID" value="XM_007604505.1"/>
</dbReference>
<evidence type="ECO:0000256" key="1">
    <source>
        <dbReference type="ARBA" id="ARBA00008672"/>
    </source>
</evidence>
<dbReference type="NCBIfam" id="NF003058">
    <property type="entry name" value="PRK03976.1"/>
    <property type="match status" value="1"/>
</dbReference>
<dbReference type="FunCoup" id="L2GMA8">
    <property type="interactions" value="160"/>
</dbReference>
<dbReference type="Pfam" id="PF01780">
    <property type="entry name" value="Ribosomal_L37ae"/>
    <property type="match status" value="1"/>
</dbReference>
<keyword evidence="5" id="KW-1185">Reference proteome</keyword>
<evidence type="ECO:0000256" key="2">
    <source>
        <dbReference type="ARBA" id="ARBA00022980"/>
    </source>
</evidence>